<evidence type="ECO:0000256" key="2">
    <source>
        <dbReference type="ARBA" id="ARBA00009717"/>
    </source>
</evidence>
<dbReference type="Gene3D" id="3.40.720.10">
    <property type="entry name" value="Alkaline Phosphatase, subunit A"/>
    <property type="match status" value="2"/>
</dbReference>
<dbReference type="InterPro" id="IPR006311">
    <property type="entry name" value="TAT_signal"/>
</dbReference>
<sequence length="619" mass="64895">MSRGTRSGARRRAARWGGMAGAAVLAAAAASAPASAVPAHQGGIAATATPIKHVVVLFDENNSFDHYFGTYPKAANTDGTRFTASPRTPKDVNNLVTSGNLTSNANEYAPQRLTPAEAVTCDQNHSYSPEQYAYDGGKADQFVQSTETSKCSGGLFGEPGLSMDYFDGNTVTALWNYAQHYTLSDNSFGSAYGPSSPGAIELASGQTHGIISTDPASGTTDPKQTATPDPYTVASPNAQGVGTMINDPDPAFDDCSDTDHTATDALGELTGRNIGDLLNAKGISWGWFQGGFTPGTAWDGKSGDYAKCASVTHANVAGNPVEDYSPHHDPFNYYKSTANPHHLPPVSLDEVGHNGQANHNYDLSWFNKVAAAGKLPAVSFLKAPAYQDGHAGYSDPIDEQHFIVNEINAVQKSPQWADTAVVVAYDDSDGWYDHVYAPPKNGSKDTTVANGKTVDAAGCQAGPAAVAGYQDRCGPGPRLPMLLISPFTRTDAVNHTPLEQTSIIHFIEDNWHTGRIGDSSFDARANSLAALMDFRHPNDQQVLLNTDGSVASVRPIPHHGDIESGDPTSGGITFASDTQQLSAGSGLPSGPLTAGAALVVVAAAGVGYALRRRSVAARG</sequence>
<feature type="transmembrane region" description="Helical" evidence="8">
    <location>
        <begin position="592"/>
        <end position="610"/>
    </location>
</feature>
<keyword evidence="8" id="KW-0472">Membrane</keyword>
<evidence type="ECO:0000256" key="3">
    <source>
        <dbReference type="ARBA" id="ARBA00012018"/>
    </source>
</evidence>
<dbReference type="GO" id="GO:0034480">
    <property type="term" value="F:phosphatidylcholine phospholipase C activity"/>
    <property type="evidence" value="ECO:0007669"/>
    <property type="project" value="UniProtKB-EC"/>
</dbReference>
<comment type="caution">
    <text evidence="10">The sequence shown here is derived from an EMBL/GenBank/DDBJ whole genome shotgun (WGS) entry which is preliminary data.</text>
</comment>
<evidence type="ECO:0000256" key="6">
    <source>
        <dbReference type="ARBA" id="ARBA00023026"/>
    </source>
</evidence>
<keyword evidence="8" id="KW-0812">Transmembrane</keyword>
<dbReference type="EMBL" id="JABXJJ020000008">
    <property type="protein sequence ID" value="MDI5969196.1"/>
    <property type="molecule type" value="Genomic_DNA"/>
</dbReference>
<reference evidence="10" key="1">
    <citation type="submission" date="2023-05" db="EMBL/GenBank/DDBJ databases">
        <title>Streptantibioticus silvisoli sp. nov., acidotolerant actinomycetes 1 from pine litter.</title>
        <authorList>
            <person name="Swiecimska M."/>
            <person name="Golinska P."/>
            <person name="Sangal V."/>
            <person name="Wachnowicz B."/>
            <person name="Goodfellow M."/>
        </authorList>
    </citation>
    <scope>NUCLEOTIDE SEQUENCE</scope>
    <source>
        <strain evidence="10">SL13</strain>
    </source>
</reference>
<feature type="chain" id="PRO_5041721157" description="phospholipase C" evidence="9">
    <location>
        <begin position="37"/>
        <end position="619"/>
    </location>
</feature>
<dbReference type="Pfam" id="PF04185">
    <property type="entry name" value="Phosphoesterase"/>
    <property type="match status" value="1"/>
</dbReference>
<keyword evidence="5" id="KW-0378">Hydrolase</keyword>
<name>A0AA90H0M1_9ACTN</name>
<keyword evidence="6" id="KW-0843">Virulence</keyword>
<feature type="signal peptide" evidence="9">
    <location>
        <begin position="1"/>
        <end position="36"/>
    </location>
</feature>
<keyword evidence="4" id="KW-0964">Secreted</keyword>
<evidence type="ECO:0000256" key="8">
    <source>
        <dbReference type="SAM" id="Phobius"/>
    </source>
</evidence>
<dbReference type="AlphaFoldDB" id="A0AA90H0M1"/>
<comment type="subcellular location">
    <subcellularLocation>
        <location evidence="1">Secreted</location>
        <location evidence="1">Cell wall</location>
    </subcellularLocation>
</comment>
<proteinExistence type="inferred from homology"/>
<keyword evidence="4" id="KW-0134">Cell wall</keyword>
<evidence type="ECO:0000256" key="7">
    <source>
        <dbReference type="ARBA" id="ARBA00048421"/>
    </source>
</evidence>
<keyword evidence="8" id="KW-1133">Transmembrane helix</keyword>
<dbReference type="PANTHER" id="PTHR31956:SF1">
    <property type="entry name" value="NON-SPECIFIC PHOSPHOLIPASE C1"/>
    <property type="match status" value="1"/>
</dbReference>
<organism evidence="10">
    <name type="scientific">Streptantibioticus silvisoli</name>
    <dbReference type="NCBI Taxonomy" id="2705255"/>
    <lineage>
        <taxon>Bacteria</taxon>
        <taxon>Bacillati</taxon>
        <taxon>Actinomycetota</taxon>
        <taxon>Actinomycetes</taxon>
        <taxon>Kitasatosporales</taxon>
        <taxon>Streptomycetaceae</taxon>
        <taxon>Streptantibioticus</taxon>
    </lineage>
</organism>
<dbReference type="CDD" id="cd16013">
    <property type="entry name" value="AcpA"/>
    <property type="match status" value="1"/>
</dbReference>
<comment type="catalytic activity">
    <reaction evidence="7">
        <text>a 1,2-diacyl-sn-glycero-3-phosphocholine + H2O = phosphocholine + a 1,2-diacyl-sn-glycerol + H(+)</text>
        <dbReference type="Rhea" id="RHEA:10604"/>
        <dbReference type="ChEBI" id="CHEBI:15377"/>
        <dbReference type="ChEBI" id="CHEBI:15378"/>
        <dbReference type="ChEBI" id="CHEBI:17815"/>
        <dbReference type="ChEBI" id="CHEBI:57643"/>
        <dbReference type="ChEBI" id="CHEBI:295975"/>
        <dbReference type="EC" id="3.1.4.3"/>
    </reaction>
    <physiologicalReaction direction="left-to-right" evidence="7">
        <dbReference type="Rhea" id="RHEA:10605"/>
    </physiologicalReaction>
</comment>
<dbReference type="InterPro" id="IPR017850">
    <property type="entry name" value="Alkaline_phosphatase_core_sf"/>
</dbReference>
<dbReference type="InterPro" id="IPR007312">
    <property type="entry name" value="Phosphoesterase"/>
</dbReference>
<keyword evidence="9" id="KW-0732">Signal</keyword>
<evidence type="ECO:0000256" key="1">
    <source>
        <dbReference type="ARBA" id="ARBA00004191"/>
    </source>
</evidence>
<accession>A0AA90H0M1</accession>
<evidence type="ECO:0000256" key="9">
    <source>
        <dbReference type="SAM" id="SignalP"/>
    </source>
</evidence>
<comment type="similarity">
    <text evidence="2">Belongs to the bacterial phospholipase C family.</text>
</comment>
<dbReference type="EC" id="3.1.4.3" evidence="3"/>
<gene>
    <name evidence="10" type="ORF">POF50_007535</name>
</gene>
<dbReference type="PROSITE" id="PS51318">
    <property type="entry name" value="TAT"/>
    <property type="match status" value="1"/>
</dbReference>
<evidence type="ECO:0000256" key="4">
    <source>
        <dbReference type="ARBA" id="ARBA00022512"/>
    </source>
</evidence>
<protein>
    <recommendedName>
        <fullName evidence="3">phospholipase C</fullName>
        <ecNumber evidence="3">3.1.4.3</ecNumber>
    </recommendedName>
</protein>
<dbReference type="PANTHER" id="PTHR31956">
    <property type="entry name" value="NON-SPECIFIC PHOSPHOLIPASE C4-RELATED"/>
    <property type="match status" value="1"/>
</dbReference>
<dbReference type="RefSeq" id="WP_271315958.1">
    <property type="nucleotide sequence ID" value="NZ_JABXJJ020000008.1"/>
</dbReference>
<evidence type="ECO:0000256" key="5">
    <source>
        <dbReference type="ARBA" id="ARBA00022801"/>
    </source>
</evidence>
<evidence type="ECO:0000313" key="10">
    <source>
        <dbReference type="EMBL" id="MDI5969196.1"/>
    </source>
</evidence>